<evidence type="ECO:0000259" key="1">
    <source>
        <dbReference type="Pfam" id="PF01861"/>
    </source>
</evidence>
<dbReference type="Pfam" id="PF01861">
    <property type="entry name" value="BpsA_C"/>
    <property type="match status" value="1"/>
</dbReference>
<evidence type="ECO:0000313" key="2">
    <source>
        <dbReference type="EMBL" id="UJG40148.1"/>
    </source>
</evidence>
<dbReference type="Gene3D" id="3.40.50.150">
    <property type="entry name" value="Vaccinia Virus protein VP39"/>
    <property type="match status" value="1"/>
</dbReference>
<reference evidence="2" key="1">
    <citation type="journal article" date="2022" name="Nat. Microbiol.">
        <title>Unique mobile elements and scalable gene flow at the prokaryote-eukaryote boundary revealed by circularized Asgard archaea genomes.</title>
        <authorList>
            <person name="Wu F."/>
            <person name="Speth D.R."/>
            <person name="Philosof A."/>
            <person name="Cremiere A."/>
            <person name="Narayanan A."/>
            <person name="Barco R.A."/>
            <person name="Connon S.A."/>
            <person name="Amend J.P."/>
            <person name="Antoshechkin I.A."/>
            <person name="Orphan V.J."/>
        </authorList>
    </citation>
    <scope>NUCLEOTIDE SEQUENCE</scope>
    <source>
        <strain evidence="2">PM71</strain>
    </source>
</reference>
<dbReference type="AlphaFoldDB" id="A0A9Y1BJD8"/>
<dbReference type="GO" id="GO:0003676">
    <property type="term" value="F:nucleic acid binding"/>
    <property type="evidence" value="ECO:0007669"/>
    <property type="project" value="InterPro"/>
</dbReference>
<dbReference type="PROSITE" id="PS00092">
    <property type="entry name" value="N6_MTASE"/>
    <property type="match status" value="1"/>
</dbReference>
<accession>A0A9Y1BJD8</accession>
<dbReference type="InterPro" id="IPR002723">
    <property type="entry name" value="BpsA_C"/>
</dbReference>
<dbReference type="SUPFAM" id="SSF53335">
    <property type="entry name" value="S-adenosyl-L-methionine-dependent methyltransferases"/>
    <property type="match status" value="1"/>
</dbReference>
<dbReference type="Proteomes" id="UP001201020">
    <property type="component" value="Chromosome"/>
</dbReference>
<dbReference type="GO" id="GO:0032259">
    <property type="term" value="P:methylation"/>
    <property type="evidence" value="ECO:0007669"/>
    <property type="project" value="InterPro"/>
</dbReference>
<gene>
    <name evidence="2" type="ORF">K9W45_09925</name>
</gene>
<dbReference type="GO" id="GO:0008168">
    <property type="term" value="F:methyltransferase activity"/>
    <property type="evidence" value="ECO:0007669"/>
    <property type="project" value="InterPro"/>
</dbReference>
<proteinExistence type="predicted"/>
<sequence length="382" mass="43832">MNTNREEIIKQINEITKKVKIKEGINGIKRFLAVLDRYPNKPIKFVAQKSGFPTPISVAIKNELIKIGWCEKTPKGNKLSFTGIEAVKELTKVNFDLTCKECDGIGFIFEENKFEKELEKFKYYASMRGAPKTVIDQSFATAETNLRRILFMIHNYDLIKDNYAFIGDSDLTSLLLSQFLKSDQQIVVFDIDERLKEIIDIYNKDNGTNIKFVHHDFRNPIPSSYQGIFDIVLTDPPYTRHGVSVFVSRALEILNPSIGGVVYLSFGQKPPQEMLSIQKDLLAMNCLITHVLPRFNKYIGAQILAGESVLYRLETLPPLTPIIKGQYLDKLYTGDFNPKNRIYVCINCKNEITIGKNEKIKTIEELKEFGCPYCKNNKFKKR</sequence>
<organism evidence="2">
    <name type="scientific">Candidatus Heimdallarchaeum aukensis</name>
    <dbReference type="NCBI Taxonomy" id="2876573"/>
    <lineage>
        <taxon>Archaea</taxon>
        <taxon>Promethearchaeati</taxon>
        <taxon>Candidatus Heimdallarchaeota</taxon>
        <taxon>Candidatus Heimdallarchaeia (ex Rinke et al. 2021) (nom. nud.)</taxon>
        <taxon>Candidatus Heimdallarchaeales</taxon>
        <taxon>Candidatus Heimdallarchaeaceae</taxon>
        <taxon>Candidatus Heimdallarchaeum</taxon>
    </lineage>
</organism>
<dbReference type="GO" id="GO:0006596">
    <property type="term" value="P:polyamine biosynthetic process"/>
    <property type="evidence" value="ECO:0007669"/>
    <property type="project" value="TreeGrafter"/>
</dbReference>
<dbReference type="InterPro" id="IPR051720">
    <property type="entry name" value="rRNA_MeTrfase/Polyamine_Synth"/>
</dbReference>
<dbReference type="PANTHER" id="PTHR23290">
    <property type="entry name" value="RRNA N6-ADENOSINE-METHYLTRANSFERASE METTL5"/>
    <property type="match status" value="1"/>
</dbReference>
<dbReference type="PANTHER" id="PTHR23290:SF0">
    <property type="entry name" value="RRNA N6-ADENOSINE-METHYLTRANSFERASE METTL5"/>
    <property type="match status" value="1"/>
</dbReference>
<dbReference type="EMBL" id="CP084166">
    <property type="protein sequence ID" value="UJG40148.1"/>
    <property type="molecule type" value="Genomic_DNA"/>
</dbReference>
<feature type="domain" description="N(4)-bis(aminopropyl)spermidine synthase C-terminal" evidence="1">
    <location>
        <begin position="118"/>
        <end position="303"/>
    </location>
</feature>
<dbReference type="InterPro" id="IPR002052">
    <property type="entry name" value="DNA_methylase_N6_adenine_CS"/>
</dbReference>
<dbReference type="CDD" id="cd02440">
    <property type="entry name" value="AdoMet_MTases"/>
    <property type="match status" value="1"/>
</dbReference>
<protein>
    <submittedName>
        <fullName evidence="2">Bis-aminopropyl spermidine synthase family protein</fullName>
    </submittedName>
</protein>
<dbReference type="InterPro" id="IPR029063">
    <property type="entry name" value="SAM-dependent_MTases_sf"/>
</dbReference>
<name>A0A9Y1BJD8_9ARCH</name>